<dbReference type="HAMAP" id="MF_00027">
    <property type="entry name" value="CobB_CbiA"/>
    <property type="match status" value="1"/>
</dbReference>
<dbReference type="InterPro" id="IPR029062">
    <property type="entry name" value="Class_I_gatase-like"/>
</dbReference>
<evidence type="ECO:0000256" key="8">
    <source>
        <dbReference type="ARBA" id="ARBA00022962"/>
    </source>
</evidence>
<dbReference type="PROSITE" id="PS51274">
    <property type="entry name" value="GATASE_COBBQ"/>
    <property type="match status" value="1"/>
</dbReference>
<keyword evidence="7 9" id="KW-0460">Magnesium</keyword>
<keyword evidence="6 9" id="KW-0067">ATP-binding</keyword>
<evidence type="ECO:0000256" key="7">
    <source>
        <dbReference type="ARBA" id="ARBA00022842"/>
    </source>
</evidence>
<dbReference type="InterPro" id="IPR011698">
    <property type="entry name" value="GATase_3"/>
</dbReference>
<keyword evidence="5 9" id="KW-0547">Nucleotide-binding</keyword>
<sequence length="448" mass="46688">MAALIAWGDEPAPAQNAPGLIVAAPRSGAGKTTVALGLMRAYARAGLKVQAFKNGPDYIDPAFHGVATGRPGFNLDSWAMGWPLIEFLATQAQGSDLSITEGSMGLFDGGARPGAAGHGATADLAAHLGWPVILVLDVSGQAQSAAATALGFARMRTDVGVAGVILNRVASDRHARLISTALTQIDLPTLGVLRRDAMPVFEERHLGLVQAGEVPALDAHLDTLAQAIGAACDLGAIRALAVEHALAKEAVDIRPPAQRIALARDDAFSFLYPHLATGWRAAGAEILPFSPLADEAPDPGADLAWLPGGYPELHAGKLTGNTHFLDGLRRFAQGRPVHGECGGYMVLGQGLIDAAGTRHAMAGLLGLETDFSQRKLHLGYRLARSLRASPLGPQGTLLRGHEFHYARVLTTGDDAPLFALEDAEGKPVAEGGTARGNASGSFFHAIAW</sequence>
<evidence type="ECO:0000256" key="6">
    <source>
        <dbReference type="ARBA" id="ARBA00022840"/>
    </source>
</evidence>
<dbReference type="InterPro" id="IPR027417">
    <property type="entry name" value="P-loop_NTPase"/>
</dbReference>
<reference evidence="12 13" key="1">
    <citation type="submission" date="2018-09" db="EMBL/GenBank/DDBJ databases">
        <authorList>
            <person name="Zhu H."/>
        </authorList>
    </citation>
    <scope>NUCLEOTIDE SEQUENCE [LARGE SCALE GENOMIC DNA]</scope>
    <source>
        <strain evidence="12 13">K1W22B-8</strain>
    </source>
</reference>
<keyword evidence="4 9" id="KW-0436">Ligase</keyword>
<dbReference type="Gene3D" id="3.40.50.300">
    <property type="entry name" value="P-loop containing nucleotide triphosphate hydrolases"/>
    <property type="match status" value="1"/>
</dbReference>
<comment type="similarity">
    <text evidence="2">Belongs to the CobB/CobQ family. CobQ subfamily.</text>
</comment>
<dbReference type="NCBIfam" id="TIGR00379">
    <property type="entry name" value="cobB"/>
    <property type="match status" value="1"/>
</dbReference>
<keyword evidence="3 9" id="KW-0169">Cobalamin biosynthesis</keyword>
<feature type="site" description="Increases nucleophilicity of active site Cys" evidence="9">
    <location>
        <position position="444"/>
    </location>
</feature>
<evidence type="ECO:0000256" key="2">
    <source>
        <dbReference type="ARBA" id="ARBA00006205"/>
    </source>
</evidence>
<dbReference type="EMBL" id="QYUK01000011">
    <property type="protein sequence ID" value="RJF88257.1"/>
    <property type="molecule type" value="Genomic_DNA"/>
</dbReference>
<name>A0A418WE07_9PROT</name>
<dbReference type="UniPathway" id="UPA00148">
    <property type="reaction ID" value="UER00231"/>
</dbReference>
<organism evidence="12 13">
    <name type="scientific">Oleomonas cavernae</name>
    <dbReference type="NCBI Taxonomy" id="2320859"/>
    <lineage>
        <taxon>Bacteria</taxon>
        <taxon>Pseudomonadati</taxon>
        <taxon>Pseudomonadota</taxon>
        <taxon>Alphaproteobacteria</taxon>
        <taxon>Acetobacterales</taxon>
        <taxon>Acetobacteraceae</taxon>
        <taxon>Oleomonas</taxon>
    </lineage>
</organism>
<evidence type="ECO:0000313" key="13">
    <source>
        <dbReference type="Proteomes" id="UP000284605"/>
    </source>
</evidence>
<feature type="domain" description="CobQ/CobB/MinD/ParA nucleotide binding" evidence="10">
    <location>
        <begin position="21"/>
        <end position="197"/>
    </location>
</feature>
<evidence type="ECO:0000256" key="9">
    <source>
        <dbReference type="HAMAP-Rule" id="MF_00027"/>
    </source>
</evidence>
<evidence type="ECO:0000259" key="11">
    <source>
        <dbReference type="Pfam" id="PF07685"/>
    </source>
</evidence>
<evidence type="ECO:0000313" key="12">
    <source>
        <dbReference type="EMBL" id="RJF88257.1"/>
    </source>
</evidence>
<dbReference type="Pfam" id="PF01656">
    <property type="entry name" value="CbiA"/>
    <property type="match status" value="1"/>
</dbReference>
<feature type="domain" description="CobB/CobQ-like glutamine amidotransferase" evidence="11">
    <location>
        <begin position="259"/>
        <end position="446"/>
    </location>
</feature>
<evidence type="ECO:0000256" key="4">
    <source>
        <dbReference type="ARBA" id="ARBA00022598"/>
    </source>
</evidence>
<comment type="function">
    <text evidence="9">Catalyzes the ATP-dependent amidation of the two carboxylate groups at positions a and c of cobyrinate, using either L-glutamine or ammonia as the nitrogen source.</text>
</comment>
<evidence type="ECO:0000256" key="5">
    <source>
        <dbReference type="ARBA" id="ARBA00022741"/>
    </source>
</evidence>
<comment type="domain">
    <text evidence="9">Comprises of two domains. The C-terminal domain contains the binding site for glutamine and catalyzes the hydrolysis of this substrate to glutamate and ammonia. The N-terminal domain is anticipated to bind ATP and cobyrinate and catalyzes the ultimate synthesis of the diamide product. The ammonia produced via the glutaminase domain is probably translocated to the adjacent domain via a molecular tunnel, where it reacts with an activated intermediate.</text>
</comment>
<comment type="cofactor">
    <cofactor evidence="1 9">
        <name>Mg(2+)</name>
        <dbReference type="ChEBI" id="CHEBI:18420"/>
    </cofactor>
</comment>
<dbReference type="GO" id="GO:0009236">
    <property type="term" value="P:cobalamin biosynthetic process"/>
    <property type="evidence" value="ECO:0007669"/>
    <property type="project" value="UniProtKB-UniRule"/>
</dbReference>
<keyword evidence="8 9" id="KW-0315">Glutamine amidotransferase</keyword>
<evidence type="ECO:0000256" key="3">
    <source>
        <dbReference type="ARBA" id="ARBA00022573"/>
    </source>
</evidence>
<protein>
    <recommendedName>
        <fullName evidence="9">Cobyrinate a,c-diamide synthase</fullName>
        <ecNumber evidence="9">6.3.5.11</ecNumber>
    </recommendedName>
    <alternativeName>
        <fullName evidence="9">Cobyrinic acid a,c-diamide synthetase</fullName>
    </alternativeName>
</protein>
<dbReference type="OrthoDB" id="9764035at2"/>
<comment type="similarity">
    <text evidence="9">Belongs to the CobB/CbiA family.</text>
</comment>
<dbReference type="EC" id="6.3.5.11" evidence="9"/>
<proteinExistence type="inferred from homology"/>
<dbReference type="SUPFAM" id="SSF52317">
    <property type="entry name" value="Class I glutamine amidotransferase-like"/>
    <property type="match status" value="1"/>
</dbReference>
<dbReference type="Pfam" id="PF07685">
    <property type="entry name" value="GATase_3"/>
    <property type="match status" value="1"/>
</dbReference>
<evidence type="ECO:0000259" key="10">
    <source>
        <dbReference type="Pfam" id="PF01656"/>
    </source>
</evidence>
<gene>
    <name evidence="9" type="primary">cbiA</name>
    <name evidence="12" type="ORF">D3874_15575</name>
</gene>
<dbReference type="AlphaFoldDB" id="A0A418WE07"/>
<dbReference type="GO" id="GO:0005524">
    <property type="term" value="F:ATP binding"/>
    <property type="evidence" value="ECO:0007669"/>
    <property type="project" value="UniProtKB-UniRule"/>
</dbReference>
<dbReference type="Gene3D" id="3.40.50.880">
    <property type="match status" value="1"/>
</dbReference>
<comment type="caution">
    <text evidence="12">The sequence shown here is derived from an EMBL/GenBank/DDBJ whole genome shotgun (WGS) entry which is preliminary data.</text>
</comment>
<comment type="miscellaneous">
    <text evidence="9">The a and c carboxylates of cobyrinate are activated for nucleophilic attack via formation of a phosphorylated intermediate by ATP. CbiA catalyzes first the amidation of the c-carboxylate, and then that of the a-carboxylate.</text>
</comment>
<comment type="catalytic activity">
    <reaction evidence="9">
        <text>cob(II)yrinate + 2 L-glutamine + 2 ATP + 2 H2O = cob(II)yrinate a,c diamide + 2 L-glutamate + 2 ADP + 2 phosphate + 2 H(+)</text>
        <dbReference type="Rhea" id="RHEA:26289"/>
        <dbReference type="ChEBI" id="CHEBI:15377"/>
        <dbReference type="ChEBI" id="CHEBI:15378"/>
        <dbReference type="ChEBI" id="CHEBI:29985"/>
        <dbReference type="ChEBI" id="CHEBI:30616"/>
        <dbReference type="ChEBI" id="CHEBI:43474"/>
        <dbReference type="ChEBI" id="CHEBI:58359"/>
        <dbReference type="ChEBI" id="CHEBI:58537"/>
        <dbReference type="ChEBI" id="CHEBI:58894"/>
        <dbReference type="ChEBI" id="CHEBI:456216"/>
        <dbReference type="EC" id="6.3.5.11"/>
    </reaction>
</comment>
<accession>A0A418WE07</accession>
<dbReference type="GO" id="GO:0042242">
    <property type="term" value="F:cobyrinic acid a,c-diamide synthase activity"/>
    <property type="evidence" value="ECO:0007669"/>
    <property type="project" value="UniProtKB-UniRule"/>
</dbReference>
<dbReference type="PANTHER" id="PTHR43873:SF1">
    <property type="entry name" value="COBYRINATE A,C-DIAMIDE SYNTHASE"/>
    <property type="match status" value="1"/>
</dbReference>
<keyword evidence="13" id="KW-1185">Reference proteome</keyword>
<dbReference type="Proteomes" id="UP000284605">
    <property type="component" value="Unassembled WGS sequence"/>
</dbReference>
<dbReference type="PANTHER" id="PTHR43873">
    <property type="entry name" value="COBYRINATE A,C-DIAMIDE SYNTHASE"/>
    <property type="match status" value="1"/>
</dbReference>
<evidence type="ECO:0000256" key="1">
    <source>
        <dbReference type="ARBA" id="ARBA00001946"/>
    </source>
</evidence>
<comment type="pathway">
    <text evidence="9">Cofactor biosynthesis; adenosylcobalamin biosynthesis; cob(II)yrinate a,c-diamide from sirohydrochlorin (anaerobic route): step 10/10.</text>
</comment>
<dbReference type="InterPro" id="IPR004484">
    <property type="entry name" value="CbiA/CobB_synth"/>
</dbReference>
<dbReference type="SUPFAM" id="SSF52540">
    <property type="entry name" value="P-loop containing nucleoside triphosphate hydrolases"/>
    <property type="match status" value="1"/>
</dbReference>
<dbReference type="NCBIfam" id="NF002204">
    <property type="entry name" value="PRK01077.1"/>
    <property type="match status" value="1"/>
</dbReference>
<dbReference type="InterPro" id="IPR002586">
    <property type="entry name" value="CobQ/CobB/MinD/ParA_Nub-bd_dom"/>
</dbReference>
<feature type="active site" description="Nucleophile" evidence="9">
    <location>
        <position position="341"/>
    </location>
</feature>